<accession>A0A0S2IB87</accession>
<gene>
    <name evidence="1" type="primary">orf161</name>
</gene>
<keyword evidence="1" id="KW-0378">Hydrolase</keyword>
<sequence>MRRRIQIREKENGKSFSFEKLSNEQIAWLAGIFQAEAYFFLDSRIRSKANPSDYKHPPPIPGVKLEMIEEDLMFVIGNYLDVKVTTQKRKTTANNTVYRILFQNRKKVEVFLKTIYPFIIGQKSRKKIEELLKTCDDYNQWVLEGGEIKGCKICGRSKIRS</sequence>
<organism evidence="1">
    <name type="scientific">Lobochlamys segnis</name>
    <dbReference type="NCBI Taxonomy" id="52035"/>
    <lineage>
        <taxon>Eukaryota</taxon>
        <taxon>Viridiplantae</taxon>
        <taxon>Chlorophyta</taxon>
        <taxon>core chlorophytes</taxon>
        <taxon>Chlorophyceae</taxon>
        <taxon>CS clade</taxon>
        <taxon>Chlamydomonadales</taxon>
        <taxon>Chlamydomonadaceae</taxon>
        <taxon>Lobochlamys</taxon>
    </lineage>
</organism>
<reference evidence="1" key="1">
    <citation type="journal article" date="2015" name="BMC Evol. Biol.">
        <title>Chloroplast phylogenomic analysis of chlorophyte green algae identifies a novel lineage sister to the Sphaeropleales (Chlorophyceae).</title>
        <authorList>
            <person name="Lemieux C."/>
            <person name="Vincent A.T."/>
            <person name="Labarre A."/>
            <person name="Otis C."/>
            <person name="Turmel M."/>
        </authorList>
    </citation>
    <scope>NUCLEOTIDE SEQUENCE</scope>
</reference>
<proteinExistence type="predicted"/>
<protein>
    <submittedName>
        <fullName evidence="1">Putative LAGLIDADG homing endonuclease</fullName>
    </submittedName>
</protein>
<dbReference type="InterPro" id="IPR027434">
    <property type="entry name" value="Homing_endonucl"/>
</dbReference>
<keyword evidence="1" id="KW-0150">Chloroplast</keyword>
<keyword evidence="1" id="KW-0540">Nuclease</keyword>
<name>A0A0S2IB87_9CHLO</name>
<dbReference type="EMBL" id="KT624812">
    <property type="protein sequence ID" value="ALO21028.1"/>
    <property type="molecule type" value="Genomic_DNA"/>
</dbReference>
<keyword evidence="1" id="KW-0934">Plastid</keyword>
<evidence type="ECO:0000313" key="1">
    <source>
        <dbReference type="EMBL" id="ALO21028.1"/>
    </source>
</evidence>
<dbReference type="AlphaFoldDB" id="A0A0S2IB87"/>
<dbReference type="Gene3D" id="3.10.28.10">
    <property type="entry name" value="Homing endonucleases"/>
    <property type="match status" value="1"/>
</dbReference>
<keyword evidence="1" id="KW-0255">Endonuclease</keyword>
<dbReference type="SUPFAM" id="SSF55608">
    <property type="entry name" value="Homing endonucleases"/>
    <property type="match status" value="1"/>
</dbReference>
<dbReference type="GO" id="GO:0004519">
    <property type="term" value="F:endonuclease activity"/>
    <property type="evidence" value="ECO:0007669"/>
    <property type="project" value="UniProtKB-KW"/>
</dbReference>
<geneLocation type="chloroplast" evidence="1"/>